<protein>
    <submittedName>
        <fullName evidence="2">Helix-turn-helix transcriptional regulator</fullName>
    </submittedName>
</protein>
<keyword evidence="3" id="KW-1185">Reference proteome</keyword>
<name>A0AA43XHQ1_9CLOT</name>
<dbReference type="Gene3D" id="1.10.260.40">
    <property type="entry name" value="lambda repressor-like DNA-binding domains"/>
    <property type="match status" value="1"/>
</dbReference>
<sequence>MEQGEKIRSLRKEGRLSQETLAETLEVSRQSTSKWESG</sequence>
<dbReference type="PROSITE" id="PS50943">
    <property type="entry name" value="HTH_CROC1"/>
    <property type="match status" value="1"/>
</dbReference>
<comment type="caution">
    <text evidence="2">The sequence shown here is derived from an EMBL/GenBank/DDBJ whole genome shotgun (WGS) entry which is preliminary data.</text>
</comment>
<dbReference type="SUPFAM" id="SSF47413">
    <property type="entry name" value="lambda repressor-like DNA-binding domains"/>
    <property type="match status" value="1"/>
</dbReference>
<proteinExistence type="predicted"/>
<dbReference type="Pfam" id="PF01381">
    <property type="entry name" value="HTH_3"/>
    <property type="match status" value="1"/>
</dbReference>
<feature type="domain" description="HTH cro/C1-type" evidence="1">
    <location>
        <begin position="7"/>
        <end position="38"/>
    </location>
</feature>
<gene>
    <name evidence="2" type="ORF">ISALK_01055</name>
</gene>
<dbReference type="AlphaFoldDB" id="A0AA43XHQ1"/>
<dbReference type="InterPro" id="IPR010982">
    <property type="entry name" value="Lambda_DNA-bd_dom_sf"/>
</dbReference>
<dbReference type="EMBL" id="SUMG01000001">
    <property type="protein sequence ID" value="NBG87078.1"/>
    <property type="molecule type" value="Genomic_DNA"/>
</dbReference>
<dbReference type="InterPro" id="IPR001387">
    <property type="entry name" value="Cro/C1-type_HTH"/>
</dbReference>
<dbReference type="Proteomes" id="UP000449710">
    <property type="component" value="Unassembled WGS sequence"/>
</dbReference>
<reference evidence="2 3" key="1">
    <citation type="submission" date="2019-04" db="EMBL/GenBank/DDBJ databases">
        <title>Isachenkonia alkalipeptolytica gen. nov. sp. nov. a new anaerobic, alkiliphilic organothrophic bacterium capable to reduce synthesized ferrihydrite isolated from a soda lake.</title>
        <authorList>
            <person name="Toshchakov S.V."/>
            <person name="Zavarzina D.G."/>
            <person name="Zhilina T.N."/>
            <person name="Kostrikina N.A."/>
            <person name="Kublanov I.V."/>
        </authorList>
    </citation>
    <scope>NUCLEOTIDE SEQUENCE [LARGE SCALE GENOMIC DNA]</scope>
    <source>
        <strain evidence="2 3">Z-1701</strain>
    </source>
</reference>
<dbReference type="GO" id="GO:0003677">
    <property type="term" value="F:DNA binding"/>
    <property type="evidence" value="ECO:0007669"/>
    <property type="project" value="InterPro"/>
</dbReference>
<evidence type="ECO:0000313" key="2">
    <source>
        <dbReference type="EMBL" id="NBG87078.1"/>
    </source>
</evidence>
<dbReference type="CDD" id="cd00093">
    <property type="entry name" value="HTH_XRE"/>
    <property type="match status" value="1"/>
</dbReference>
<evidence type="ECO:0000259" key="1">
    <source>
        <dbReference type="PROSITE" id="PS50943"/>
    </source>
</evidence>
<evidence type="ECO:0000313" key="3">
    <source>
        <dbReference type="Proteomes" id="UP000449710"/>
    </source>
</evidence>
<dbReference type="RefSeq" id="WP_160718382.1">
    <property type="nucleotide sequence ID" value="NZ_SUMG01000001.1"/>
</dbReference>
<organism evidence="2 3">
    <name type="scientific">Isachenkonia alkalipeptolytica</name>
    <dbReference type="NCBI Taxonomy" id="2565777"/>
    <lineage>
        <taxon>Bacteria</taxon>
        <taxon>Bacillati</taxon>
        <taxon>Bacillota</taxon>
        <taxon>Clostridia</taxon>
        <taxon>Eubacteriales</taxon>
        <taxon>Clostridiaceae</taxon>
        <taxon>Isachenkonia</taxon>
    </lineage>
</organism>
<accession>A0AA43XHQ1</accession>